<dbReference type="Proteomes" id="UP001150925">
    <property type="component" value="Unassembled WGS sequence"/>
</dbReference>
<dbReference type="EMBL" id="JANBPY010000472">
    <property type="protein sequence ID" value="KAJ1966698.1"/>
    <property type="molecule type" value="Genomic_DNA"/>
</dbReference>
<dbReference type="InterPro" id="IPR040976">
    <property type="entry name" value="Pkinase_fungal"/>
</dbReference>
<reference evidence="3" key="1">
    <citation type="submission" date="2022-07" db="EMBL/GenBank/DDBJ databases">
        <title>Phylogenomic reconstructions and comparative analyses of Kickxellomycotina fungi.</title>
        <authorList>
            <person name="Reynolds N.K."/>
            <person name="Stajich J.E."/>
            <person name="Barry K."/>
            <person name="Grigoriev I.V."/>
            <person name="Crous P."/>
            <person name="Smith M.E."/>
        </authorList>
    </citation>
    <scope>NUCLEOTIDE SEQUENCE</scope>
    <source>
        <strain evidence="3">RSA 1196</strain>
    </source>
</reference>
<dbReference type="GO" id="GO:0004672">
    <property type="term" value="F:protein kinase activity"/>
    <property type="evidence" value="ECO:0007669"/>
    <property type="project" value="InterPro"/>
</dbReference>
<organism evidence="3 4">
    <name type="scientific">Dispira parvispora</name>
    <dbReference type="NCBI Taxonomy" id="1520584"/>
    <lineage>
        <taxon>Eukaryota</taxon>
        <taxon>Fungi</taxon>
        <taxon>Fungi incertae sedis</taxon>
        <taxon>Zoopagomycota</taxon>
        <taxon>Kickxellomycotina</taxon>
        <taxon>Dimargaritomycetes</taxon>
        <taxon>Dimargaritales</taxon>
        <taxon>Dimargaritaceae</taxon>
        <taxon>Dispira</taxon>
    </lineage>
</organism>
<evidence type="ECO:0000313" key="3">
    <source>
        <dbReference type="EMBL" id="KAJ1966698.1"/>
    </source>
</evidence>
<gene>
    <name evidence="3" type="ORF">IWQ62_002301</name>
</gene>
<dbReference type="PANTHER" id="PTHR38248">
    <property type="entry name" value="FUNK1 6"/>
    <property type="match status" value="1"/>
</dbReference>
<proteinExistence type="predicted"/>
<dbReference type="OrthoDB" id="5584477at2759"/>
<dbReference type="Pfam" id="PF17667">
    <property type="entry name" value="Pkinase_fungal"/>
    <property type="match status" value="2"/>
</dbReference>
<dbReference type="Gene3D" id="1.10.510.10">
    <property type="entry name" value="Transferase(Phosphotransferase) domain 1"/>
    <property type="match status" value="1"/>
</dbReference>
<dbReference type="AlphaFoldDB" id="A0A9W8AW01"/>
<evidence type="ECO:0000259" key="2">
    <source>
        <dbReference type="Pfam" id="PF17667"/>
    </source>
</evidence>
<feature type="region of interest" description="Disordered" evidence="1">
    <location>
        <begin position="688"/>
        <end position="721"/>
    </location>
</feature>
<evidence type="ECO:0000313" key="4">
    <source>
        <dbReference type="Proteomes" id="UP001150925"/>
    </source>
</evidence>
<accession>A0A9W8AW01</accession>
<protein>
    <recommendedName>
        <fullName evidence="2">Fungal-type protein kinase domain-containing protein</fullName>
    </recommendedName>
</protein>
<feature type="region of interest" description="Disordered" evidence="1">
    <location>
        <begin position="191"/>
        <end position="225"/>
    </location>
</feature>
<comment type="caution">
    <text evidence="3">The sequence shown here is derived from an EMBL/GenBank/DDBJ whole genome shotgun (WGS) entry which is preliminary data.</text>
</comment>
<evidence type="ECO:0000256" key="1">
    <source>
        <dbReference type="SAM" id="MobiDB-lite"/>
    </source>
</evidence>
<dbReference type="SUPFAM" id="SSF56112">
    <property type="entry name" value="Protein kinase-like (PK-like)"/>
    <property type="match status" value="1"/>
</dbReference>
<keyword evidence="4" id="KW-1185">Reference proteome</keyword>
<feature type="domain" description="Fungal-type protein kinase" evidence="2">
    <location>
        <begin position="234"/>
        <end position="518"/>
    </location>
</feature>
<dbReference type="InterPro" id="IPR011009">
    <property type="entry name" value="Kinase-like_dom_sf"/>
</dbReference>
<dbReference type="PANTHER" id="PTHR38248:SF2">
    <property type="entry name" value="FUNK1 11"/>
    <property type="match status" value="1"/>
</dbReference>
<sequence>MTYQSLAPNKSNRTNTYTTQCQEQALNEVKKQRANEIDRDMARHIIPNQSVLVEKVTDISSIGGYYCIAWDFEALGHFRNLDPGPLHQQLYRKAREWFNPAGRTEGGRREARMYPQFKAFVYLIALLLQDKQKKTKQSLKRYLLPHRMSDIRGDPSSPKRHDMVISWHHPDTKIEPECRAFLEYEEINSNQKKKVPSANQTCGQPNPAPRISNGNNHEESPSGTDVDVIQSPFWRRFGVVECKADDNEANEHAEYGQLGWYAASALEFLFERNTLWGWEVSGTTVRFVFFTHGAAVSSKAIDVNVEAGRRVLIDNFIRLCICSSYRAGFDPTKEWLEDGKVWEVQCFGKSPSPKNPTIAYVKPLPLKVHGSLFGRRTHCHRASLDKDAEEYELILKESWVELDHDPKNWKTLNTESLPNEVRIFEKINENRNDFIDQCVPTMVVGGLVYIKFGFLPGSNHFSTVKKYCGELDFVDLGRDVQPLTQTTTEPSAGNDKPKFSVANRVQQRLLLSPIGHSMTVLHTWAHKPQYLAKFKRSSGSELLVDYVLVVFSRLFCIIQYLYKDCQVYHQDLSEGNVLVRENNGDHYPLLIDFDNGRLRSDTVNDNMRLGIGTVPFMSILNLAGYSHKLSVLDELGSFLYLSVWKCTIGFTPPDITRSKTARSTPQVPPAQPIASPLVQRVTRLKLTNQKSPVLGQRDEHRVGQTKQLKIRSWAKGDPGGE</sequence>
<name>A0A9W8AW01_9FUNG</name>
<feature type="domain" description="Fungal-type protein kinase" evidence="2">
    <location>
        <begin position="558"/>
        <end position="646"/>
    </location>
</feature>
<dbReference type="PROSITE" id="PS00109">
    <property type="entry name" value="PROTEIN_KINASE_TYR"/>
    <property type="match status" value="1"/>
</dbReference>
<dbReference type="InterPro" id="IPR008266">
    <property type="entry name" value="Tyr_kinase_AS"/>
</dbReference>